<dbReference type="InterPro" id="IPR036388">
    <property type="entry name" value="WH-like_DNA-bd_sf"/>
</dbReference>
<evidence type="ECO:0000256" key="2">
    <source>
        <dbReference type="ARBA" id="ARBA00023015"/>
    </source>
</evidence>
<dbReference type="SUPFAM" id="SSF53850">
    <property type="entry name" value="Periplasmic binding protein-like II"/>
    <property type="match status" value="1"/>
</dbReference>
<reference evidence="8" key="1">
    <citation type="submission" date="2017-02" db="UniProtKB">
        <authorList>
            <consortium name="WormBaseParasite"/>
        </authorList>
    </citation>
    <scope>IDENTIFICATION</scope>
</reference>
<evidence type="ECO:0000259" key="5">
    <source>
        <dbReference type="PROSITE" id="PS50931"/>
    </source>
</evidence>
<evidence type="ECO:0000256" key="3">
    <source>
        <dbReference type="ARBA" id="ARBA00023125"/>
    </source>
</evidence>
<evidence type="ECO:0000256" key="4">
    <source>
        <dbReference type="ARBA" id="ARBA00023163"/>
    </source>
</evidence>
<dbReference type="InterPro" id="IPR036390">
    <property type="entry name" value="WH_DNA-bd_sf"/>
</dbReference>
<dbReference type="PROSITE" id="PS50931">
    <property type="entry name" value="HTH_LYSR"/>
    <property type="match status" value="1"/>
</dbReference>
<dbReference type="Gene3D" id="3.40.190.10">
    <property type="entry name" value="Periplasmic binding protein-like II"/>
    <property type="match status" value="1"/>
</dbReference>
<proteinExistence type="inferred from homology"/>
<dbReference type="AlphaFoldDB" id="A0A0R3QQM5"/>
<dbReference type="STRING" id="42155.A0A0R3QQM5"/>
<dbReference type="SUPFAM" id="SSF46785">
    <property type="entry name" value="Winged helix' DNA-binding domain"/>
    <property type="match status" value="1"/>
</dbReference>
<accession>A0A0R3QQM5</accession>
<evidence type="ECO:0000313" key="8">
    <source>
        <dbReference type="WBParaSite" id="BTMF_0001001001-mRNA-1"/>
    </source>
</evidence>
<dbReference type="GO" id="GO:0003700">
    <property type="term" value="F:DNA-binding transcription factor activity"/>
    <property type="evidence" value="ECO:0007669"/>
    <property type="project" value="InterPro"/>
</dbReference>
<keyword evidence="7" id="KW-1185">Reference proteome</keyword>
<dbReference type="Pfam" id="PF00126">
    <property type="entry name" value="HTH_1"/>
    <property type="match status" value="1"/>
</dbReference>
<organism evidence="8">
    <name type="scientific">Brugia timori</name>
    <dbReference type="NCBI Taxonomy" id="42155"/>
    <lineage>
        <taxon>Eukaryota</taxon>
        <taxon>Metazoa</taxon>
        <taxon>Ecdysozoa</taxon>
        <taxon>Nematoda</taxon>
        <taxon>Chromadorea</taxon>
        <taxon>Rhabditida</taxon>
        <taxon>Spirurina</taxon>
        <taxon>Spiruromorpha</taxon>
        <taxon>Filarioidea</taxon>
        <taxon>Onchocercidae</taxon>
        <taxon>Brugia</taxon>
    </lineage>
</organism>
<gene>
    <name evidence="6" type="ORF">BTMF_LOCUS8061</name>
</gene>
<dbReference type="Proteomes" id="UP000280834">
    <property type="component" value="Unassembled WGS sequence"/>
</dbReference>
<dbReference type="EMBL" id="UZAG01016216">
    <property type="protein sequence ID" value="VDO26798.1"/>
    <property type="molecule type" value="Genomic_DNA"/>
</dbReference>
<dbReference type="GO" id="GO:0003677">
    <property type="term" value="F:DNA binding"/>
    <property type="evidence" value="ECO:0007669"/>
    <property type="project" value="UniProtKB-KW"/>
</dbReference>
<name>A0A0R3QQM5_9BILA</name>
<reference evidence="6 7" key="2">
    <citation type="submission" date="2018-11" db="EMBL/GenBank/DDBJ databases">
        <authorList>
            <consortium name="Pathogen Informatics"/>
        </authorList>
    </citation>
    <scope>NUCLEOTIDE SEQUENCE [LARGE SCALE GENOMIC DNA]</scope>
</reference>
<comment type="similarity">
    <text evidence="1">Belongs to the LysR transcriptional regulatory family.</text>
</comment>
<evidence type="ECO:0000256" key="1">
    <source>
        <dbReference type="ARBA" id="ARBA00009437"/>
    </source>
</evidence>
<evidence type="ECO:0000313" key="6">
    <source>
        <dbReference type="EMBL" id="VDO26798.1"/>
    </source>
</evidence>
<keyword evidence="2" id="KW-0805">Transcription regulation</keyword>
<dbReference type="WBParaSite" id="BTMF_0001001001-mRNA-1">
    <property type="protein sequence ID" value="BTMF_0001001001-mRNA-1"/>
    <property type="gene ID" value="BTMF_0001001001"/>
</dbReference>
<keyword evidence="3" id="KW-0238">DNA-binding</keyword>
<sequence>MTTTPHGSTPAPGHHSRHLDVTVGKVETAGRPPQRFALAPLGAAQPAQAVRAALLARGWQPGRPVTAISDGEPALPNLVCTATGGQVRHILDWWHISMRVRHIEQALAGIYALRPKHQAGLDYIRVDVERLRDLVWNGYASDAGRALRALSHLAQEAIYLNGDQFGPAVGKFLLHCQGLRAYLSNNEGWPSVSRTMRELERSLGVALFDRSTRQMRLTWAGQVLLGEARRVLATVDHAVQAANGAAQGYQGFLRIAICDSPAQPRIASLLARSREEEPELGIRIFELPFSQQLKGLHTDLLDIGFALPAPRCAASHCIRPLVCVAEADGDRRKAKPMVATRNAASRIGRRSAAGVAAMGARGPRRGSIRLTDAMECGYYIYGT</sequence>
<evidence type="ECO:0000313" key="7">
    <source>
        <dbReference type="Proteomes" id="UP000280834"/>
    </source>
</evidence>
<dbReference type="Gene3D" id="1.10.10.10">
    <property type="entry name" value="Winged helix-like DNA-binding domain superfamily/Winged helix DNA-binding domain"/>
    <property type="match status" value="1"/>
</dbReference>
<dbReference type="PANTHER" id="PTHR30346">
    <property type="entry name" value="TRANSCRIPTIONAL DUAL REGULATOR HCAR-RELATED"/>
    <property type="match status" value="1"/>
</dbReference>
<protein>
    <submittedName>
        <fullName evidence="8">HTH lysR-type domain-containing protein</fullName>
    </submittedName>
</protein>
<dbReference type="GO" id="GO:0032993">
    <property type="term" value="C:protein-DNA complex"/>
    <property type="evidence" value="ECO:0007669"/>
    <property type="project" value="TreeGrafter"/>
</dbReference>
<feature type="domain" description="HTH lysR-type" evidence="5">
    <location>
        <begin position="190"/>
        <end position="218"/>
    </location>
</feature>
<dbReference type="PANTHER" id="PTHR30346:SF0">
    <property type="entry name" value="HCA OPERON TRANSCRIPTIONAL ACTIVATOR HCAR"/>
    <property type="match status" value="1"/>
</dbReference>
<dbReference type="InterPro" id="IPR000847">
    <property type="entry name" value="LysR_HTH_N"/>
</dbReference>
<keyword evidence="4" id="KW-0804">Transcription</keyword>